<keyword evidence="3" id="KW-1185">Reference proteome</keyword>
<protein>
    <submittedName>
        <fullName evidence="2">YAN2-like protein</fullName>
    </submittedName>
</protein>
<dbReference type="InterPro" id="IPR007863">
    <property type="entry name" value="Peptidase_M16_C"/>
</dbReference>
<organism evidence="2 3">
    <name type="scientific">Mya arenaria</name>
    <name type="common">Soft-shell clam</name>
    <dbReference type="NCBI Taxonomy" id="6604"/>
    <lineage>
        <taxon>Eukaryota</taxon>
        <taxon>Metazoa</taxon>
        <taxon>Spiralia</taxon>
        <taxon>Lophotrochozoa</taxon>
        <taxon>Mollusca</taxon>
        <taxon>Bivalvia</taxon>
        <taxon>Autobranchia</taxon>
        <taxon>Heteroconchia</taxon>
        <taxon>Euheterodonta</taxon>
        <taxon>Imparidentia</taxon>
        <taxon>Neoheterodontei</taxon>
        <taxon>Myida</taxon>
        <taxon>Myoidea</taxon>
        <taxon>Myidae</taxon>
        <taxon>Mya</taxon>
    </lineage>
</organism>
<dbReference type="Proteomes" id="UP001164746">
    <property type="component" value="Chromosome 17"/>
</dbReference>
<dbReference type="SUPFAM" id="SSF63411">
    <property type="entry name" value="LuxS/MPP-like metallohydrolase"/>
    <property type="match status" value="2"/>
</dbReference>
<dbReference type="Gene3D" id="3.30.830.10">
    <property type="entry name" value="Metalloenzyme, LuxS/M16 peptidase-like"/>
    <property type="match status" value="3"/>
</dbReference>
<evidence type="ECO:0000259" key="1">
    <source>
        <dbReference type="Pfam" id="PF05193"/>
    </source>
</evidence>
<dbReference type="Pfam" id="PF05193">
    <property type="entry name" value="Peptidase_M16_C"/>
    <property type="match status" value="1"/>
</dbReference>
<dbReference type="PANTHER" id="PTHR43016:SF16">
    <property type="entry name" value="METALLOPROTEASE, PUTATIVE (AFU_ORTHOLOGUE AFUA_4G07610)-RELATED"/>
    <property type="match status" value="1"/>
</dbReference>
<dbReference type="PANTHER" id="PTHR43016">
    <property type="entry name" value="PRESEQUENCE PROTEASE"/>
    <property type="match status" value="1"/>
</dbReference>
<name>A0ABY7GAB9_MYAAR</name>
<evidence type="ECO:0000313" key="2">
    <source>
        <dbReference type="EMBL" id="WAR30394.1"/>
    </source>
</evidence>
<proteinExistence type="predicted"/>
<accession>A0ABY7GAB9</accession>
<feature type="domain" description="Peptidase M16 C-terminal" evidence="1">
    <location>
        <begin position="35"/>
        <end position="200"/>
    </location>
</feature>
<gene>
    <name evidence="2" type="ORF">MAR_032936</name>
</gene>
<reference evidence="2" key="1">
    <citation type="submission" date="2022-11" db="EMBL/GenBank/DDBJ databases">
        <title>Centuries of genome instability and evolution in soft-shell clam transmissible cancer (bioRxiv).</title>
        <authorList>
            <person name="Hart S.F.M."/>
            <person name="Yonemitsu M.A."/>
            <person name="Giersch R.M."/>
            <person name="Beal B.F."/>
            <person name="Arriagada G."/>
            <person name="Davis B.W."/>
            <person name="Ostrander E.A."/>
            <person name="Goff S.P."/>
            <person name="Metzger M.J."/>
        </authorList>
    </citation>
    <scope>NUCLEOTIDE SEQUENCE</scope>
    <source>
        <strain evidence="2">MELC-2E11</strain>
        <tissue evidence="2">Siphon/mantle</tissue>
    </source>
</reference>
<evidence type="ECO:0000313" key="3">
    <source>
        <dbReference type="Proteomes" id="UP001164746"/>
    </source>
</evidence>
<sequence length="581" mass="65440">MQARENSGESRTHLEMVRAMYPGHCGYSSETGGVCDYHRDFYRPENLCLIITGQINVDDVFRVLAPFEDKISAVPPLDASADKVVKYAADDEEHGIDQYSYASLNLLRDYLTDLDQYSYASLSLLLDYLTDSAISPLQREFVEIDEPFCSDVHGSMIENSECAVYFKFDNVVTSKLNKIYSRLKEVLGGLSSGQEKLDMARIGNLAHRKVLEGLSAMEDDPHNRMASFLIGDFLFSDNQEDMENRVQTVQAYKRMKEEPESFWIGLISQYFIDKNYVLILGEPSVAERESLAKTEADRVTKQREALGKDGLQQKAEILEKATEENEKEAPESVLTSVSVPDVADIFFHPISPSCNRPAVNEKMQAALVENAAFPLDKIPFRFQLDDTHTNFKDSTIALLVFPLFSDDCTVRLQKDSTKALLVPLFSDDLTMTVLLDSSSVQQKLHLFSDDCTMTVLLDSSSVPQELNEYNSILIGHKEVISQLEAETLYTSCGLGVRGSHLNCGTFPQAFEVKIGVEKEKYETGVRWLREILYQTKFPADRLKTVAKRMNSTISQYKRKGNAVMRALIRSIIFSPARPTVA</sequence>
<dbReference type="InterPro" id="IPR011249">
    <property type="entry name" value="Metalloenz_LuxS/M16"/>
</dbReference>
<dbReference type="EMBL" id="CP111028">
    <property type="protein sequence ID" value="WAR30394.1"/>
    <property type="molecule type" value="Genomic_DNA"/>
</dbReference>